<dbReference type="SUPFAM" id="SSF51905">
    <property type="entry name" value="FAD/NAD(P)-binding domain"/>
    <property type="match status" value="1"/>
</dbReference>
<evidence type="ECO:0000313" key="2">
    <source>
        <dbReference type="Proteomes" id="UP001501461"/>
    </source>
</evidence>
<gene>
    <name evidence="1" type="ORF">GCM10009720_19660</name>
</gene>
<dbReference type="PANTHER" id="PTHR10668">
    <property type="entry name" value="PHYTOENE DEHYDROGENASE"/>
    <property type="match status" value="1"/>
</dbReference>
<keyword evidence="2" id="KW-1185">Reference proteome</keyword>
<dbReference type="InterPro" id="IPR036188">
    <property type="entry name" value="FAD/NAD-bd_sf"/>
</dbReference>
<dbReference type="PANTHER" id="PTHR10668:SF105">
    <property type="entry name" value="DEHYDROGENASE-RELATED"/>
    <property type="match status" value="1"/>
</dbReference>
<dbReference type="EMBL" id="BAAAMN010000041">
    <property type="protein sequence ID" value="GAA2039202.1"/>
    <property type="molecule type" value="Genomic_DNA"/>
</dbReference>
<accession>A0ABN2UK07</accession>
<dbReference type="Pfam" id="PF13450">
    <property type="entry name" value="NAD_binding_8"/>
    <property type="match status" value="1"/>
</dbReference>
<name>A0ABN2UK07_9MICC</name>
<protein>
    <submittedName>
        <fullName evidence="1">NAD(P)/FAD-dependent oxidoreductase</fullName>
    </submittedName>
</protein>
<evidence type="ECO:0000313" key="1">
    <source>
        <dbReference type="EMBL" id="GAA2039202.1"/>
    </source>
</evidence>
<organism evidence="1 2">
    <name type="scientific">Yaniella flava</name>
    <dbReference type="NCBI Taxonomy" id="287930"/>
    <lineage>
        <taxon>Bacteria</taxon>
        <taxon>Bacillati</taxon>
        <taxon>Actinomycetota</taxon>
        <taxon>Actinomycetes</taxon>
        <taxon>Micrococcales</taxon>
        <taxon>Micrococcaceae</taxon>
        <taxon>Yaniella</taxon>
    </lineage>
</organism>
<reference evidence="1 2" key="1">
    <citation type="journal article" date="2019" name="Int. J. Syst. Evol. Microbiol.">
        <title>The Global Catalogue of Microorganisms (GCM) 10K type strain sequencing project: providing services to taxonomists for standard genome sequencing and annotation.</title>
        <authorList>
            <consortium name="The Broad Institute Genomics Platform"/>
            <consortium name="The Broad Institute Genome Sequencing Center for Infectious Disease"/>
            <person name="Wu L."/>
            <person name="Ma J."/>
        </authorList>
    </citation>
    <scope>NUCLEOTIDE SEQUENCE [LARGE SCALE GENOMIC DNA]</scope>
    <source>
        <strain evidence="1 2">JCM 13595</strain>
    </source>
</reference>
<dbReference type="Gene3D" id="3.50.50.60">
    <property type="entry name" value="FAD/NAD(P)-binding domain"/>
    <property type="match status" value="2"/>
</dbReference>
<dbReference type="Proteomes" id="UP001501461">
    <property type="component" value="Unassembled WGS sequence"/>
</dbReference>
<comment type="caution">
    <text evidence="1">The sequence shown here is derived from an EMBL/GenBank/DDBJ whole genome shotgun (WGS) entry which is preliminary data.</text>
</comment>
<proteinExistence type="predicted"/>
<dbReference type="RefSeq" id="WP_343958101.1">
    <property type="nucleotide sequence ID" value="NZ_BAAAMN010000041.1"/>
</dbReference>
<sequence length="469" mass="48988">MVNAVVVGSGPNGLAAALTLAKAGVTVTVYESCDTPGGGARSGESTVPGLLHDHCSGFHPLAVDNAFATFAQLSDYGLEWAWPEVQYAHPLDNGDGAAAYRSVDETTRGVDDASWQRIFGSLTNQFPKITRDFLQPMLRIPSAPLAFANFGFRAGLPANLLAGLMRTDRAKALFAGVAAHAFRPLDSFGSAAIGVALTTAGHAYGWPVAKGGSAAIINAMVDALHAHGGKIVTNTHIKSVQELPEADIVMLNTAPKAAAQLMAPVIPGAIEHRLRSFRHGPGAATVSLAVEGGIPWTYKPARRAGTVHVGGSSSEVAFVERQITTGIMPRNPFVLVGQQSVADESRVNNGIHPVDAYAHVPAGYPHDATEVIVQQLERFAPGVRDRIVAHSSRTTLELEAQNPNFVGGDIVTGANAFDQLLFRPRPAINPYSLGVPGAYLCSAATPPGAGAHGMAGYNAAQAALAELQR</sequence>
<dbReference type="PRINTS" id="PR00419">
    <property type="entry name" value="ADXRDTASE"/>
</dbReference>